<keyword evidence="1" id="KW-0732">Signal</keyword>
<reference evidence="3 4" key="1">
    <citation type="submission" date="2023-12" db="EMBL/GenBank/DDBJ databases">
        <title>30 novel species of actinomycetes from the DSMZ collection.</title>
        <authorList>
            <person name="Nouioui I."/>
        </authorList>
    </citation>
    <scope>NUCLEOTIDE SEQUENCE [LARGE SCALE GENOMIC DNA]</scope>
    <source>
        <strain evidence="3 4">DSM 41528</strain>
    </source>
</reference>
<dbReference type="EMBL" id="JAZBJP010000014">
    <property type="protein sequence ID" value="MEE4422070.1"/>
    <property type="molecule type" value="Genomic_DNA"/>
</dbReference>
<sequence length="961" mass="102308">MFANPSGTYTEERYATAQWVHKDGKLASIDTSLESDGRGRFNAKATEVAVSLSGGGSGPLATVTRDGRSISLAWPKALPTPEVDGDTATYPNVLPDVDLKVRADPAGFGQLLVVKTPEAATNPDLATLQYSMASNGVDVSVDEHDNLRAVNPAGQEVFTGPTPRMWDSTTEPAGQPAAKVPASASPPTQGARNDDEFIPGPGAKQAPVQIDVHGKSLQLTPDQELLKGKDTKYPLYIDPYIEGSRYAWTIAYEKYPNSAFYNGAGWIERDGKKGTTTARVGYENETNGLGRSYFRMNTKNLWSTNKKVLHSTFRIMNKWSWSCSSRPVDMYRTDTISSATTWNNQPAKRGKLDTVNDAKGWGTGCPAGNLAFDTTTAAKDAASGHWSTITLLLQAADESDVYGWKKFDAKSAVLSTEYNTVPNAPTGLYTHPSSGSKCGATAPYTVIGNTDITLGAKFGDRDGGTVKAQFVLWPTGHGGADNEVRKTISVTSNTLGKLVVPKATLTSLLKNAGVAGTGTFSWWAQTSDGSLVSAWSPQCHFQFDATRPSHPPTVTSPQFPDGSDGWPAVTGSVRSPGTFTVASGGVSDVVSYTYWTETDDTRRTTKPATTGGSATLALTPTLTGANQLYVQSSDRAGNRSDTTTYLFYANGPKQPDKPGDLNGDGNADLWGVDKDGTLHRFYGSGNGTLTEANATASQATWNNTKITHRGDWTSDGYEDLISLSNDPALGAQRLWVQPNNGYGYACTDCSGDGTQRQELTVYDEANNHWKNGAKQILAVGDVDGPLDTNGDGTPDTPGYPDLVVNDGTYVWLYYGGPDYRLDTEAAPVLLGGPDDPLAEGASKISEITLAAAGDWNADGTPDLVARYDRADAGGLYVFNATKEDGDYGISLSHRTPIGPNFSTTTVPNFTAAPDANNNGKLDLWATTPNSGRLRAFLDLTSTGTGQVISASENFAGYQTIS</sequence>
<feature type="region of interest" description="Disordered" evidence="2">
    <location>
        <begin position="154"/>
        <end position="205"/>
    </location>
</feature>
<dbReference type="RefSeq" id="WP_330822541.1">
    <property type="nucleotide sequence ID" value="NZ_JAZBJP010000014.1"/>
</dbReference>
<organism evidence="3 4">
    <name type="scientific">Streptomyces bugieae</name>
    <dbReference type="NCBI Taxonomy" id="3098223"/>
    <lineage>
        <taxon>Bacteria</taxon>
        <taxon>Bacillati</taxon>
        <taxon>Actinomycetota</taxon>
        <taxon>Actinomycetes</taxon>
        <taxon>Kitasatosporales</taxon>
        <taxon>Streptomycetaceae</taxon>
        <taxon>Streptomyces</taxon>
    </lineage>
</organism>
<evidence type="ECO:0000256" key="1">
    <source>
        <dbReference type="ARBA" id="ARBA00022729"/>
    </source>
</evidence>
<evidence type="ECO:0000313" key="3">
    <source>
        <dbReference type="EMBL" id="MEE4422070.1"/>
    </source>
</evidence>
<evidence type="ECO:0000256" key="2">
    <source>
        <dbReference type="SAM" id="MobiDB-lite"/>
    </source>
</evidence>
<dbReference type="SUPFAM" id="SSF69318">
    <property type="entry name" value="Integrin alpha N-terminal domain"/>
    <property type="match status" value="1"/>
</dbReference>
<proteinExistence type="predicted"/>
<name>A0ABU7NUN8_9ACTN</name>
<dbReference type="Proteomes" id="UP001307760">
    <property type="component" value="Unassembled WGS sequence"/>
</dbReference>
<protein>
    <submittedName>
        <fullName evidence="3">FG-GAP-like repeat-containing protein</fullName>
    </submittedName>
</protein>
<comment type="caution">
    <text evidence="3">The sequence shown here is derived from an EMBL/GenBank/DDBJ whole genome shotgun (WGS) entry which is preliminary data.</text>
</comment>
<dbReference type="InterPro" id="IPR013517">
    <property type="entry name" value="FG-GAP"/>
</dbReference>
<dbReference type="Pfam" id="PF13517">
    <property type="entry name" value="FG-GAP_3"/>
    <property type="match status" value="1"/>
</dbReference>
<accession>A0ABU7NUN8</accession>
<gene>
    <name evidence="3" type="ORF">V2J85_22335</name>
</gene>
<dbReference type="Gene3D" id="2.130.10.130">
    <property type="entry name" value="Integrin alpha, N-terminal"/>
    <property type="match status" value="1"/>
</dbReference>
<feature type="compositionally biased region" description="Low complexity" evidence="2">
    <location>
        <begin position="176"/>
        <end position="187"/>
    </location>
</feature>
<evidence type="ECO:0000313" key="4">
    <source>
        <dbReference type="Proteomes" id="UP001307760"/>
    </source>
</evidence>
<keyword evidence="4" id="KW-1185">Reference proteome</keyword>
<dbReference type="InterPro" id="IPR028994">
    <property type="entry name" value="Integrin_alpha_N"/>
</dbReference>